<keyword evidence="2" id="KW-1185">Reference proteome</keyword>
<dbReference type="AlphaFoldDB" id="A0AAE1AVW9"/>
<organism evidence="1 2">
    <name type="scientific">Elysia crispata</name>
    <name type="common">lettuce slug</name>
    <dbReference type="NCBI Taxonomy" id="231223"/>
    <lineage>
        <taxon>Eukaryota</taxon>
        <taxon>Metazoa</taxon>
        <taxon>Spiralia</taxon>
        <taxon>Lophotrochozoa</taxon>
        <taxon>Mollusca</taxon>
        <taxon>Gastropoda</taxon>
        <taxon>Heterobranchia</taxon>
        <taxon>Euthyneura</taxon>
        <taxon>Panpulmonata</taxon>
        <taxon>Sacoglossa</taxon>
        <taxon>Placobranchoidea</taxon>
        <taxon>Plakobranchidae</taxon>
        <taxon>Elysia</taxon>
    </lineage>
</organism>
<dbReference type="EMBL" id="JAWDGP010001129">
    <property type="protein sequence ID" value="KAK3794321.1"/>
    <property type="molecule type" value="Genomic_DNA"/>
</dbReference>
<comment type="caution">
    <text evidence="1">The sequence shown here is derived from an EMBL/GenBank/DDBJ whole genome shotgun (WGS) entry which is preliminary data.</text>
</comment>
<evidence type="ECO:0000313" key="2">
    <source>
        <dbReference type="Proteomes" id="UP001283361"/>
    </source>
</evidence>
<reference evidence="1" key="1">
    <citation type="journal article" date="2023" name="G3 (Bethesda)">
        <title>A reference genome for the long-term kleptoplast-retaining sea slug Elysia crispata morphotype clarki.</title>
        <authorList>
            <person name="Eastman K.E."/>
            <person name="Pendleton A.L."/>
            <person name="Shaikh M.A."/>
            <person name="Suttiyut T."/>
            <person name="Ogas R."/>
            <person name="Tomko P."/>
            <person name="Gavelis G."/>
            <person name="Widhalm J.R."/>
            <person name="Wisecaver J.H."/>
        </authorList>
    </citation>
    <scope>NUCLEOTIDE SEQUENCE</scope>
    <source>
        <strain evidence="1">ECLA1</strain>
    </source>
</reference>
<gene>
    <name evidence="1" type="ORF">RRG08_060991</name>
</gene>
<evidence type="ECO:0000313" key="1">
    <source>
        <dbReference type="EMBL" id="KAK3794321.1"/>
    </source>
</evidence>
<accession>A0AAE1AVW9</accession>
<protein>
    <submittedName>
        <fullName evidence="1">Uncharacterized protein</fullName>
    </submittedName>
</protein>
<proteinExistence type="predicted"/>
<dbReference type="Proteomes" id="UP001283361">
    <property type="component" value="Unassembled WGS sequence"/>
</dbReference>
<name>A0AAE1AVW9_9GAST</name>
<sequence length="103" mass="11760">MDKSLKSVTIQGWLHWKRAFKMSPFKGLWTNLFLTIQLSEESMTGIERKSLRTTTVEVDLTCLGMTWRQRQSESAQITGCDQTQISATNSTDGVMPLLLVFWS</sequence>